<keyword evidence="1" id="KW-0812">Transmembrane</keyword>
<feature type="transmembrane region" description="Helical" evidence="1">
    <location>
        <begin position="7"/>
        <end position="34"/>
    </location>
</feature>
<name>A0A182WEY9_9DIPT</name>
<evidence type="ECO:0000313" key="2">
    <source>
        <dbReference type="EnsemblMetazoa" id="AMIN008935-PA"/>
    </source>
</evidence>
<dbReference type="EnsemblMetazoa" id="AMIN008935-RA">
    <property type="protein sequence ID" value="AMIN008935-PA"/>
    <property type="gene ID" value="AMIN008935"/>
</dbReference>
<dbReference type="VEuPathDB" id="VectorBase:AMIN008935"/>
<dbReference type="AlphaFoldDB" id="A0A182WEY9"/>
<evidence type="ECO:0000313" key="3">
    <source>
        <dbReference type="Proteomes" id="UP000075920"/>
    </source>
</evidence>
<proteinExistence type="predicted"/>
<keyword evidence="1" id="KW-1133">Transmembrane helix</keyword>
<sequence>MKYCNRVLVPLIDAVLLVVIILSLPLVIPILVLFQVHRQIVAQLLALKYGTSFRGLLEGSDVVWAGQERSSKAMVNVLLLFEKPARVSNGCDLLEIFRNRLKRHQADGIYQKLFWERRYQWGYYFWKEQGLPLWADRYVKELDAAPNRGCLSRTELCTLIGSISSRVCSGTSWELLVGRQPLRLQDGGNSGPLYPVLFRYHHSIADGIAIFRLFCRDFLDCTAASERHVWKPDTANQDPAQSFITWRNLFRMAFHSPRFLINELLFKRECNSFTAGEPSEDKIVCWIGAGSEQANCTTSVINVIKTVKRLLDGCSFTDVFLTAFAMSLRTYWSRKGVPIPPSVTIALMRRFERESKVIQLRNRSTAVLKTLPVADLPMVDSCTASMSELLAQITAVTNPTDATQTALDALVKEFKVVEIVNSPGRVIPSGATTSSDSACIVFQK</sequence>
<evidence type="ECO:0000256" key="1">
    <source>
        <dbReference type="SAM" id="Phobius"/>
    </source>
</evidence>
<keyword evidence="3" id="KW-1185">Reference proteome</keyword>
<evidence type="ECO:0008006" key="4">
    <source>
        <dbReference type="Google" id="ProtNLM"/>
    </source>
</evidence>
<organism evidence="2 3">
    <name type="scientific">Anopheles minimus</name>
    <dbReference type="NCBI Taxonomy" id="112268"/>
    <lineage>
        <taxon>Eukaryota</taxon>
        <taxon>Metazoa</taxon>
        <taxon>Ecdysozoa</taxon>
        <taxon>Arthropoda</taxon>
        <taxon>Hexapoda</taxon>
        <taxon>Insecta</taxon>
        <taxon>Pterygota</taxon>
        <taxon>Neoptera</taxon>
        <taxon>Endopterygota</taxon>
        <taxon>Diptera</taxon>
        <taxon>Nematocera</taxon>
        <taxon>Culicoidea</taxon>
        <taxon>Culicidae</taxon>
        <taxon>Anophelinae</taxon>
        <taxon>Anopheles</taxon>
    </lineage>
</organism>
<accession>A0A182WEY9</accession>
<keyword evidence="1" id="KW-0472">Membrane</keyword>
<dbReference type="STRING" id="112268.A0A182WEY9"/>
<dbReference type="Proteomes" id="UP000075920">
    <property type="component" value="Unassembled WGS sequence"/>
</dbReference>
<protein>
    <recommendedName>
        <fullName evidence="4">O-acyltransferase WSD1 C-terminal domain-containing protein</fullName>
    </recommendedName>
</protein>
<reference evidence="2" key="2">
    <citation type="submission" date="2020-05" db="UniProtKB">
        <authorList>
            <consortium name="EnsemblMetazoa"/>
        </authorList>
    </citation>
    <scope>IDENTIFICATION</scope>
    <source>
        <strain evidence="2">MINIMUS1</strain>
    </source>
</reference>
<reference evidence="3" key="1">
    <citation type="submission" date="2013-03" db="EMBL/GenBank/DDBJ databases">
        <title>The Genome Sequence of Anopheles minimus MINIMUS1.</title>
        <authorList>
            <consortium name="The Broad Institute Genomics Platform"/>
            <person name="Neafsey D.E."/>
            <person name="Walton C."/>
            <person name="Walker B."/>
            <person name="Young S.K."/>
            <person name="Zeng Q."/>
            <person name="Gargeya S."/>
            <person name="Fitzgerald M."/>
            <person name="Haas B."/>
            <person name="Abouelleil A."/>
            <person name="Allen A.W."/>
            <person name="Alvarado L."/>
            <person name="Arachchi H.M."/>
            <person name="Berlin A.M."/>
            <person name="Chapman S.B."/>
            <person name="Gainer-Dewar J."/>
            <person name="Goldberg J."/>
            <person name="Griggs A."/>
            <person name="Gujja S."/>
            <person name="Hansen M."/>
            <person name="Howarth C."/>
            <person name="Imamovic A."/>
            <person name="Ireland A."/>
            <person name="Larimer J."/>
            <person name="McCowan C."/>
            <person name="Murphy C."/>
            <person name="Pearson M."/>
            <person name="Poon T.W."/>
            <person name="Priest M."/>
            <person name="Roberts A."/>
            <person name="Saif S."/>
            <person name="Shea T."/>
            <person name="Sisk P."/>
            <person name="Sykes S."/>
            <person name="Wortman J."/>
            <person name="Nusbaum C."/>
            <person name="Birren B."/>
        </authorList>
    </citation>
    <scope>NUCLEOTIDE SEQUENCE [LARGE SCALE GENOMIC DNA]</scope>
    <source>
        <strain evidence="3">MINIMUS1</strain>
    </source>
</reference>